<proteinExistence type="predicted"/>
<reference evidence="2 3" key="1">
    <citation type="journal article" date="2017" name="Gigascience">
        <title>Draft genome of the honey bee ectoparasitic mite, Tropilaelaps mercedesae, is shaped by the parasitic life history.</title>
        <authorList>
            <person name="Dong X."/>
            <person name="Armstrong S.D."/>
            <person name="Xia D."/>
            <person name="Makepeace B.L."/>
            <person name="Darby A.C."/>
            <person name="Kadowaki T."/>
        </authorList>
    </citation>
    <scope>NUCLEOTIDE SEQUENCE [LARGE SCALE GENOMIC DNA]</scope>
    <source>
        <strain evidence="2">Wuxi-XJTLU</strain>
    </source>
</reference>
<dbReference type="InterPro" id="IPR036179">
    <property type="entry name" value="Ig-like_dom_sf"/>
</dbReference>
<dbReference type="Proteomes" id="UP000192247">
    <property type="component" value="Unassembled WGS sequence"/>
</dbReference>
<evidence type="ECO:0000313" key="3">
    <source>
        <dbReference type="Proteomes" id="UP000192247"/>
    </source>
</evidence>
<dbReference type="AlphaFoldDB" id="A0A1V9XBI4"/>
<dbReference type="OrthoDB" id="5969272at2759"/>
<dbReference type="Gene3D" id="2.60.40.10">
    <property type="entry name" value="Immunoglobulins"/>
    <property type="match status" value="1"/>
</dbReference>
<dbReference type="STRING" id="418985.A0A1V9XBI4"/>
<dbReference type="InParanoid" id="A0A1V9XBI4"/>
<dbReference type="SUPFAM" id="SSF48726">
    <property type="entry name" value="Immunoglobulin"/>
    <property type="match status" value="1"/>
</dbReference>
<sequence>MQAQVETPGKARSGEGHASLKEAAFDKQVVNMKQQPRMLYWPPLDDVERSGVSHDGRDLGELRNDNGAWVLTIRGTGFQLCGGRALNEKDPSISPVEEANVVTSMYPVERGPTFVLEPPSSMEFSSDTGAVVPCSAQGQPSPQVRWEKRDGSPAGPIAGVRDIRPDGSLLFHQFSVAQFRPDVHATAYRCVAYNHVGLIKSRLVQIKGGPTLRRTTDQPIVRVD</sequence>
<dbReference type="EMBL" id="MNPL01016225">
    <property type="protein sequence ID" value="OQR70761.1"/>
    <property type="molecule type" value="Genomic_DNA"/>
</dbReference>
<dbReference type="PROSITE" id="PS50835">
    <property type="entry name" value="IG_LIKE"/>
    <property type="match status" value="1"/>
</dbReference>
<accession>A0A1V9XBI4</accession>
<dbReference type="InterPro" id="IPR007110">
    <property type="entry name" value="Ig-like_dom"/>
</dbReference>
<feature type="domain" description="Ig-like" evidence="1">
    <location>
        <begin position="112"/>
        <end position="205"/>
    </location>
</feature>
<keyword evidence="3" id="KW-1185">Reference proteome</keyword>
<comment type="caution">
    <text evidence="2">The sequence shown here is derived from an EMBL/GenBank/DDBJ whole genome shotgun (WGS) entry which is preliminary data.</text>
</comment>
<evidence type="ECO:0000259" key="1">
    <source>
        <dbReference type="PROSITE" id="PS50835"/>
    </source>
</evidence>
<name>A0A1V9XBI4_9ACAR</name>
<gene>
    <name evidence="2" type="ORF">BIW11_04099</name>
</gene>
<dbReference type="InterPro" id="IPR013783">
    <property type="entry name" value="Ig-like_fold"/>
</dbReference>
<organism evidence="2 3">
    <name type="scientific">Tropilaelaps mercedesae</name>
    <dbReference type="NCBI Taxonomy" id="418985"/>
    <lineage>
        <taxon>Eukaryota</taxon>
        <taxon>Metazoa</taxon>
        <taxon>Ecdysozoa</taxon>
        <taxon>Arthropoda</taxon>
        <taxon>Chelicerata</taxon>
        <taxon>Arachnida</taxon>
        <taxon>Acari</taxon>
        <taxon>Parasitiformes</taxon>
        <taxon>Mesostigmata</taxon>
        <taxon>Gamasina</taxon>
        <taxon>Dermanyssoidea</taxon>
        <taxon>Laelapidae</taxon>
        <taxon>Tropilaelaps</taxon>
    </lineage>
</organism>
<evidence type="ECO:0000313" key="2">
    <source>
        <dbReference type="EMBL" id="OQR70761.1"/>
    </source>
</evidence>
<protein>
    <submittedName>
        <fullName evidence="2">Down syndrome cell adhesion molecule protein Dscam2-like</fullName>
    </submittedName>
</protein>